<evidence type="ECO:0000313" key="3">
    <source>
        <dbReference type="EMBL" id="REG23277.1"/>
    </source>
</evidence>
<keyword evidence="5" id="KW-1185">Reference proteome</keyword>
<dbReference type="Proteomes" id="UP000256345">
    <property type="component" value="Unassembled WGS sequence"/>
</dbReference>
<dbReference type="EMBL" id="QUMU01000017">
    <property type="protein sequence ID" value="REG23277.1"/>
    <property type="molecule type" value="Genomic_DNA"/>
</dbReference>
<dbReference type="Proteomes" id="UP000035579">
    <property type="component" value="Chromosome"/>
</dbReference>
<protein>
    <submittedName>
        <fullName evidence="2">Uncharacterized protein</fullName>
    </submittedName>
</protein>
<evidence type="ECO:0000313" key="5">
    <source>
        <dbReference type="Proteomes" id="UP000256345"/>
    </source>
</evidence>
<dbReference type="EMBL" id="CP011509">
    <property type="protein sequence ID" value="AKJ02732.1"/>
    <property type="molecule type" value="Genomic_DNA"/>
</dbReference>
<evidence type="ECO:0000313" key="2">
    <source>
        <dbReference type="EMBL" id="AKJ02732.1"/>
    </source>
</evidence>
<dbReference type="AlphaFoldDB" id="A0AAC8TE93"/>
<dbReference type="RefSeq" id="WP_047856984.1">
    <property type="nucleotide sequence ID" value="NZ_CP011509.1"/>
</dbReference>
<sequence length="674" mass="71666">MTSPINRRPTPFSPPLPARQEPKPTPSAAPPARKQTGYSPRNEFRSGTASTPVSLDPAASTLRNERLGDGSANCLERATALARPGDQVVLLRDSRDGVGHALVKHPDGSITDPNFPQHRYENLGQWQAMNPAYHSPVAIPDGQLERVLRTPPGPQRNALINQLGLSGVADRRVADGTRTTNLGVTFELQPEEFKSGRLAGSVTTGPYSGLSVELSWNPDRPSADGRFPVTVEVRGEVGGMREGELKVGPFGAEGSFAAGGAGTRTYTLNLTGDELAQLQSGQFSSLPTVTDPLAMPPGSTVMMSAELFGTLSVGASLGPVSLSEEAMRSHGYSFGVERLDGDRVRISAGPTEVMERSLALGIGFEVRGVEFSAELGRSSEQSSAAFASVELDLSTPEGQAAYEQFLNTRTLPADGPGVSNRAVSEMYTYEGALAAGVEAGAVSLGGSLWNESSSMVRTTQNGVTTETVTSEAAQTGNQMSVSYHDENGQRVFDAMTFDVAMTDGRRASVSITGEEGLESMRRIAWETASSNLMRFYGFDPANPQSVQEFQGVFEGTPEAALALQPGDPGFSYGAWTQAYNDLTLNRVLPELPAVAEAFIGSEGWYEVKVGLPPRGDAYTDMMAALDHALGTTDNESAFLRTTVAHGSSRDMETNVWMDFGLANAPGVSVSFQEM</sequence>
<reference evidence="2 4" key="1">
    <citation type="submission" date="2015-05" db="EMBL/GenBank/DDBJ databases">
        <title>Genome assembly of Archangium gephyra DSM 2261.</title>
        <authorList>
            <person name="Sharma G."/>
            <person name="Subramanian S."/>
        </authorList>
    </citation>
    <scope>NUCLEOTIDE SEQUENCE [LARGE SCALE GENOMIC DNA]</scope>
    <source>
        <strain evidence="2 4">DSM 2261</strain>
    </source>
</reference>
<gene>
    <name evidence="2" type="ORF">AA314_04358</name>
    <name evidence="3" type="ORF">ATI61_117122</name>
</gene>
<dbReference type="KEGG" id="age:AA314_04358"/>
<proteinExistence type="predicted"/>
<reference evidence="3 5" key="2">
    <citation type="submission" date="2018-08" db="EMBL/GenBank/DDBJ databases">
        <title>Genomic Encyclopedia of Archaeal and Bacterial Type Strains, Phase II (KMG-II): from individual species to whole genera.</title>
        <authorList>
            <person name="Goeker M."/>
        </authorList>
    </citation>
    <scope>NUCLEOTIDE SEQUENCE [LARGE SCALE GENOMIC DNA]</scope>
    <source>
        <strain evidence="3 5">DSM 2261</strain>
    </source>
</reference>
<evidence type="ECO:0000256" key="1">
    <source>
        <dbReference type="SAM" id="MobiDB-lite"/>
    </source>
</evidence>
<accession>A0AAC8TE93</accession>
<organism evidence="2 4">
    <name type="scientific">Archangium gephyra</name>
    <dbReference type="NCBI Taxonomy" id="48"/>
    <lineage>
        <taxon>Bacteria</taxon>
        <taxon>Pseudomonadati</taxon>
        <taxon>Myxococcota</taxon>
        <taxon>Myxococcia</taxon>
        <taxon>Myxococcales</taxon>
        <taxon>Cystobacterineae</taxon>
        <taxon>Archangiaceae</taxon>
        <taxon>Archangium</taxon>
    </lineage>
</organism>
<name>A0AAC8TE93_9BACT</name>
<feature type="region of interest" description="Disordered" evidence="1">
    <location>
        <begin position="1"/>
        <end position="65"/>
    </location>
</feature>
<evidence type="ECO:0000313" key="4">
    <source>
        <dbReference type="Proteomes" id="UP000035579"/>
    </source>
</evidence>
<feature type="compositionally biased region" description="Pro residues" evidence="1">
    <location>
        <begin position="11"/>
        <end position="29"/>
    </location>
</feature>